<dbReference type="STRING" id="112413.SAMN05421854_103637"/>
<feature type="region of interest" description="Disordered" evidence="4">
    <location>
        <begin position="146"/>
        <end position="172"/>
    </location>
</feature>
<evidence type="ECO:0000256" key="4">
    <source>
        <dbReference type="SAM" id="MobiDB-lite"/>
    </source>
</evidence>
<keyword evidence="1" id="KW-0805">Transcription regulation</keyword>
<dbReference type="EMBL" id="FOWC01000003">
    <property type="protein sequence ID" value="SFO98376.1"/>
    <property type="molecule type" value="Genomic_DNA"/>
</dbReference>
<dbReference type="AlphaFoldDB" id="A0A1I5LNI9"/>
<keyword evidence="3" id="KW-0804">Transcription</keyword>
<evidence type="ECO:0000256" key="1">
    <source>
        <dbReference type="ARBA" id="ARBA00023015"/>
    </source>
</evidence>
<keyword evidence="2 6" id="KW-0238">DNA-binding</keyword>
<dbReference type="Gene3D" id="1.10.10.10">
    <property type="entry name" value="Winged helix-like DNA-binding domain superfamily/Winged helix DNA-binding domain"/>
    <property type="match status" value="1"/>
</dbReference>
<proteinExistence type="predicted"/>
<dbReference type="PRINTS" id="PR00598">
    <property type="entry name" value="HTHMARR"/>
</dbReference>
<gene>
    <name evidence="6" type="ORF">SAMN05421854_103637</name>
</gene>
<name>A0A1I5LNI9_9PSEU</name>
<organism evidence="6 7">
    <name type="scientific">Amycolatopsis rubida</name>
    <dbReference type="NCBI Taxonomy" id="112413"/>
    <lineage>
        <taxon>Bacteria</taxon>
        <taxon>Bacillati</taxon>
        <taxon>Actinomycetota</taxon>
        <taxon>Actinomycetes</taxon>
        <taxon>Pseudonocardiales</taxon>
        <taxon>Pseudonocardiaceae</taxon>
        <taxon>Amycolatopsis</taxon>
    </lineage>
</organism>
<dbReference type="GO" id="GO:0003700">
    <property type="term" value="F:DNA-binding transcription factor activity"/>
    <property type="evidence" value="ECO:0007669"/>
    <property type="project" value="InterPro"/>
</dbReference>
<evidence type="ECO:0000256" key="2">
    <source>
        <dbReference type="ARBA" id="ARBA00023125"/>
    </source>
</evidence>
<dbReference type="InterPro" id="IPR036390">
    <property type="entry name" value="WH_DNA-bd_sf"/>
</dbReference>
<sequence length="172" mass="18891">MSGPLVPGGIGEHTSCLLVKLGQVVFRLAEDRLHALGLRVRHYSVLQALADNGPMSQLSLGAYLRIDPATMVSSLDDLETLGLAARARDPEDRRRYVVDLSDAGRKTLRKANELLVDLDQYVLSDLPRRSHDSLHKLLAKMNEGETLPGEFDRMRDQAGSTKMSSASSPSPR</sequence>
<dbReference type="SMART" id="SM00347">
    <property type="entry name" value="HTH_MARR"/>
    <property type="match status" value="1"/>
</dbReference>
<dbReference type="InterPro" id="IPR000835">
    <property type="entry name" value="HTH_MarR-typ"/>
</dbReference>
<evidence type="ECO:0000256" key="3">
    <source>
        <dbReference type="ARBA" id="ARBA00023163"/>
    </source>
</evidence>
<dbReference type="PROSITE" id="PS50995">
    <property type="entry name" value="HTH_MARR_2"/>
    <property type="match status" value="1"/>
</dbReference>
<dbReference type="SUPFAM" id="SSF46785">
    <property type="entry name" value="Winged helix' DNA-binding domain"/>
    <property type="match status" value="1"/>
</dbReference>
<evidence type="ECO:0000259" key="5">
    <source>
        <dbReference type="PROSITE" id="PS50995"/>
    </source>
</evidence>
<dbReference type="InterPro" id="IPR036388">
    <property type="entry name" value="WH-like_DNA-bd_sf"/>
</dbReference>
<accession>A0A1I5LNI9</accession>
<dbReference type="PANTHER" id="PTHR42756:SF1">
    <property type="entry name" value="TRANSCRIPTIONAL REPRESSOR OF EMRAB OPERON"/>
    <property type="match status" value="1"/>
</dbReference>
<evidence type="ECO:0000313" key="6">
    <source>
        <dbReference type="EMBL" id="SFO98376.1"/>
    </source>
</evidence>
<dbReference type="PANTHER" id="PTHR42756">
    <property type="entry name" value="TRANSCRIPTIONAL REGULATOR, MARR"/>
    <property type="match status" value="1"/>
</dbReference>
<dbReference type="Proteomes" id="UP000199137">
    <property type="component" value="Unassembled WGS sequence"/>
</dbReference>
<reference evidence="7" key="1">
    <citation type="submission" date="2016-10" db="EMBL/GenBank/DDBJ databases">
        <authorList>
            <person name="Varghese N."/>
            <person name="Submissions S."/>
        </authorList>
    </citation>
    <scope>NUCLEOTIDE SEQUENCE [LARGE SCALE GENOMIC DNA]</scope>
    <source>
        <strain evidence="7">DSM 44637</strain>
    </source>
</reference>
<dbReference type="Pfam" id="PF12802">
    <property type="entry name" value="MarR_2"/>
    <property type="match status" value="1"/>
</dbReference>
<dbReference type="RefSeq" id="WP_167545345.1">
    <property type="nucleotide sequence ID" value="NZ_FOWC01000003.1"/>
</dbReference>
<feature type="domain" description="HTH marR-type" evidence="5">
    <location>
        <begin position="14"/>
        <end position="143"/>
    </location>
</feature>
<evidence type="ECO:0000313" key="7">
    <source>
        <dbReference type="Proteomes" id="UP000199137"/>
    </source>
</evidence>
<dbReference type="GO" id="GO:0003677">
    <property type="term" value="F:DNA binding"/>
    <property type="evidence" value="ECO:0007669"/>
    <property type="project" value="UniProtKB-KW"/>
</dbReference>
<protein>
    <submittedName>
        <fullName evidence="6">DNA-binding transcriptional regulator, MarR family</fullName>
    </submittedName>
</protein>